<feature type="region of interest" description="Disordered" evidence="1">
    <location>
        <begin position="67"/>
        <end position="99"/>
    </location>
</feature>
<dbReference type="AlphaFoldDB" id="A0A4C1VIX8"/>
<evidence type="ECO:0000313" key="4">
    <source>
        <dbReference type="Proteomes" id="UP000299102"/>
    </source>
</evidence>
<keyword evidence="2" id="KW-0812">Transmembrane</keyword>
<dbReference type="Proteomes" id="UP000299102">
    <property type="component" value="Unassembled WGS sequence"/>
</dbReference>
<evidence type="ECO:0000256" key="2">
    <source>
        <dbReference type="SAM" id="Phobius"/>
    </source>
</evidence>
<feature type="region of interest" description="Disordered" evidence="1">
    <location>
        <begin position="1"/>
        <end position="27"/>
    </location>
</feature>
<protein>
    <submittedName>
        <fullName evidence="3">Uncharacterized protein</fullName>
    </submittedName>
</protein>
<keyword evidence="4" id="KW-1185">Reference proteome</keyword>
<keyword evidence="2" id="KW-1133">Transmembrane helix</keyword>
<proteinExistence type="predicted"/>
<feature type="transmembrane region" description="Helical" evidence="2">
    <location>
        <begin position="169"/>
        <end position="191"/>
    </location>
</feature>
<name>A0A4C1VIX8_EUMVA</name>
<keyword evidence="2" id="KW-0472">Membrane</keyword>
<feature type="region of interest" description="Disordered" evidence="1">
    <location>
        <begin position="202"/>
        <end position="227"/>
    </location>
</feature>
<evidence type="ECO:0000313" key="3">
    <source>
        <dbReference type="EMBL" id="GBP37864.1"/>
    </source>
</evidence>
<accession>A0A4C1VIX8</accession>
<organism evidence="3 4">
    <name type="scientific">Eumeta variegata</name>
    <name type="common">Bagworm moth</name>
    <name type="synonym">Eumeta japonica</name>
    <dbReference type="NCBI Taxonomy" id="151549"/>
    <lineage>
        <taxon>Eukaryota</taxon>
        <taxon>Metazoa</taxon>
        <taxon>Ecdysozoa</taxon>
        <taxon>Arthropoda</taxon>
        <taxon>Hexapoda</taxon>
        <taxon>Insecta</taxon>
        <taxon>Pterygota</taxon>
        <taxon>Neoptera</taxon>
        <taxon>Endopterygota</taxon>
        <taxon>Lepidoptera</taxon>
        <taxon>Glossata</taxon>
        <taxon>Ditrysia</taxon>
        <taxon>Tineoidea</taxon>
        <taxon>Psychidae</taxon>
        <taxon>Oiketicinae</taxon>
        <taxon>Eumeta</taxon>
    </lineage>
</organism>
<gene>
    <name evidence="3" type="ORF">EVAR_21399_1</name>
</gene>
<comment type="caution">
    <text evidence="3">The sequence shown here is derived from an EMBL/GenBank/DDBJ whole genome shotgun (WGS) entry which is preliminary data.</text>
</comment>
<evidence type="ECO:0000256" key="1">
    <source>
        <dbReference type="SAM" id="MobiDB-lite"/>
    </source>
</evidence>
<dbReference type="EMBL" id="BGZK01000340">
    <property type="protein sequence ID" value="GBP37864.1"/>
    <property type="molecule type" value="Genomic_DNA"/>
</dbReference>
<sequence length="239" mass="25526">MALTEDRSTRTWNAGALPRLGAPNTAATARRTVKRANGGNGRYVRPLATEPNTELSRTPRVNRSEIWTRRTRPSPAAEHARTRTHPRRGRRDVSAGVTADTPSKQNAIFLNDPVMALSLSSARVTSGARRAAAGQSVANRLRNRSCARRAANCYFSRGQKQRCEITIKFGSLGALVPAAVVVYETISMVFAMNEGRSSRSLSRLTHARGAGGGAAAPSPLLEPTAVAGSPLRSGITAKL</sequence>
<reference evidence="3 4" key="1">
    <citation type="journal article" date="2019" name="Commun. Biol.">
        <title>The bagworm genome reveals a unique fibroin gene that provides high tensile strength.</title>
        <authorList>
            <person name="Kono N."/>
            <person name="Nakamura H."/>
            <person name="Ohtoshi R."/>
            <person name="Tomita M."/>
            <person name="Numata K."/>
            <person name="Arakawa K."/>
        </authorList>
    </citation>
    <scope>NUCLEOTIDE SEQUENCE [LARGE SCALE GENOMIC DNA]</scope>
</reference>